<dbReference type="InterPro" id="IPR001031">
    <property type="entry name" value="Thioesterase"/>
</dbReference>
<dbReference type="PANTHER" id="PTHR11487">
    <property type="entry name" value="THIOESTERASE"/>
    <property type="match status" value="1"/>
</dbReference>
<comment type="caution">
    <text evidence="3">The sequence shown here is derived from an EMBL/GenBank/DDBJ whole genome shotgun (WGS) entry which is preliminary data.</text>
</comment>
<sequence length="235" mass="27283">MSYLHHSLKEEERKQVFVIPHAGGSVFSLQNIRIHLSRKYDLHFLELPGRGRRIKEAFLDHLKDAVSDYIGQIQQLRNKMPYVIYGHSLGALLGLYVTKELECVDDPPKKLIVSGSAGPNIRSEENIHMLDNFELKKKLEEYGGIDKSDLDNFDFFNFIEPIVRSDFKLFEQDTHPKVKIKTDIEALMGSDEEFSSKVNNWNTISRGKINTYIMKGNHFFIFDHFSFIGDRVIKF</sequence>
<dbReference type="AlphaFoldDB" id="A0A7X9XAL4"/>
<dbReference type="InterPro" id="IPR012223">
    <property type="entry name" value="TEII"/>
</dbReference>
<proteinExistence type="inferred from homology"/>
<dbReference type="Pfam" id="PF00975">
    <property type="entry name" value="Thioesterase"/>
    <property type="match status" value="1"/>
</dbReference>
<dbReference type="RefSeq" id="WP_169658048.1">
    <property type="nucleotide sequence ID" value="NZ_JABANE010000048.1"/>
</dbReference>
<accession>A0A7X9XAL4</accession>
<feature type="domain" description="Thioesterase" evidence="2">
    <location>
        <begin position="15"/>
        <end position="225"/>
    </location>
</feature>
<evidence type="ECO:0000313" key="3">
    <source>
        <dbReference type="EMBL" id="NME69791.1"/>
    </source>
</evidence>
<gene>
    <name evidence="3" type="ORF">HHU12_17580</name>
</gene>
<dbReference type="PANTHER" id="PTHR11487:SF0">
    <property type="entry name" value="S-ACYL FATTY ACID SYNTHASE THIOESTERASE, MEDIUM CHAIN"/>
    <property type="match status" value="1"/>
</dbReference>
<evidence type="ECO:0000259" key="2">
    <source>
        <dbReference type="Pfam" id="PF00975"/>
    </source>
</evidence>
<dbReference type="Proteomes" id="UP000576082">
    <property type="component" value="Unassembled WGS sequence"/>
</dbReference>
<keyword evidence="4" id="KW-1185">Reference proteome</keyword>
<name>A0A7X9XAL4_9BACT</name>
<dbReference type="GO" id="GO:0008610">
    <property type="term" value="P:lipid biosynthetic process"/>
    <property type="evidence" value="ECO:0007669"/>
    <property type="project" value="TreeGrafter"/>
</dbReference>
<comment type="similarity">
    <text evidence="1">Belongs to the thioesterase family.</text>
</comment>
<organism evidence="3 4">
    <name type="scientific">Flammeovirga aprica JL-4</name>
    <dbReference type="NCBI Taxonomy" id="694437"/>
    <lineage>
        <taxon>Bacteria</taxon>
        <taxon>Pseudomonadati</taxon>
        <taxon>Bacteroidota</taxon>
        <taxon>Cytophagia</taxon>
        <taxon>Cytophagales</taxon>
        <taxon>Flammeovirgaceae</taxon>
        <taxon>Flammeovirga</taxon>
    </lineage>
</organism>
<protein>
    <submittedName>
        <fullName evidence="3">Thioesterase</fullName>
    </submittedName>
</protein>
<dbReference type="Gene3D" id="3.40.50.1820">
    <property type="entry name" value="alpha/beta hydrolase"/>
    <property type="match status" value="1"/>
</dbReference>
<dbReference type="SUPFAM" id="SSF53474">
    <property type="entry name" value="alpha/beta-Hydrolases"/>
    <property type="match status" value="1"/>
</dbReference>
<evidence type="ECO:0000256" key="1">
    <source>
        <dbReference type="ARBA" id="ARBA00007169"/>
    </source>
</evidence>
<dbReference type="InterPro" id="IPR029058">
    <property type="entry name" value="AB_hydrolase_fold"/>
</dbReference>
<dbReference type="EMBL" id="JABANE010000048">
    <property type="protein sequence ID" value="NME69791.1"/>
    <property type="molecule type" value="Genomic_DNA"/>
</dbReference>
<evidence type="ECO:0000313" key="4">
    <source>
        <dbReference type="Proteomes" id="UP000576082"/>
    </source>
</evidence>
<reference evidence="3 4" key="1">
    <citation type="submission" date="2020-04" db="EMBL/GenBank/DDBJ databases">
        <title>Flammeovirga sp. SR4, a novel species isolated from seawater.</title>
        <authorList>
            <person name="Wang X."/>
        </authorList>
    </citation>
    <scope>NUCLEOTIDE SEQUENCE [LARGE SCALE GENOMIC DNA]</scope>
    <source>
        <strain evidence="3 4">ATCC 23126</strain>
    </source>
</reference>